<protein>
    <submittedName>
        <fullName evidence="3">Uncharacterized protein</fullName>
    </submittedName>
</protein>
<dbReference type="KEGG" id="eth:CK496_06745"/>
<dbReference type="GeneID" id="77487337"/>
<dbReference type="EMBL" id="LWMN01000010">
    <property type="protein sequence ID" value="OAQ56458.1"/>
    <property type="molecule type" value="Genomic_DNA"/>
</dbReference>
<dbReference type="InterPro" id="IPR050425">
    <property type="entry name" value="NAD(P)_dehydrat-like"/>
</dbReference>
<keyword evidence="1" id="KW-0560">Oxidoreductase</keyword>
<sequence length="303" mass="33224">MKVLVTGANGFVATHIIKLLQEKNYEVNGTVRNLDRAPVIFEGVSYFAADLTSASGWKDSMVGVDAILHVASPLGHENSNDPKLIDEAVQGVQHVFDAAHQAGIKRIIMTSSQAATTPLASTTGVIDETYWSDQHNPELNAYRLSKLAAEKKAWELAQKYDLALTTILPGAIFGKALTSNRSSNGVLDGIKRSRLVPKITLEVTDVNDLANLHLLALENNDTIGERILAKNTDLSFAQISRIYGNQPIIVPDFALKFAAKFVGELRSLVPMLKRKYTHSNQKAIKLGWQPRDGRQTVLEAIEN</sequence>
<accession>A0A179ETB8</accession>
<dbReference type="GO" id="GO:0016616">
    <property type="term" value="F:oxidoreductase activity, acting on the CH-OH group of donors, NAD or NADP as acceptor"/>
    <property type="evidence" value="ECO:0007669"/>
    <property type="project" value="TreeGrafter"/>
</dbReference>
<organism evidence="3 4">
    <name type="scientific">Enterococcus thailandicus</name>
    <dbReference type="NCBI Taxonomy" id="417368"/>
    <lineage>
        <taxon>Bacteria</taxon>
        <taxon>Bacillati</taxon>
        <taxon>Bacillota</taxon>
        <taxon>Bacilli</taxon>
        <taxon>Lactobacillales</taxon>
        <taxon>Enterococcaceae</taxon>
        <taxon>Enterococcus</taxon>
    </lineage>
</organism>
<evidence type="ECO:0000256" key="2">
    <source>
        <dbReference type="ARBA" id="ARBA00023445"/>
    </source>
</evidence>
<dbReference type="SUPFAM" id="SSF51735">
    <property type="entry name" value="NAD(P)-binding Rossmann-fold domains"/>
    <property type="match status" value="1"/>
</dbReference>
<dbReference type="Pfam" id="PF01370">
    <property type="entry name" value="Epimerase"/>
    <property type="match status" value="1"/>
</dbReference>
<dbReference type="PANTHER" id="PTHR10366">
    <property type="entry name" value="NAD DEPENDENT EPIMERASE/DEHYDRATASE"/>
    <property type="match status" value="1"/>
</dbReference>
<proteinExistence type="inferred from homology"/>
<dbReference type="Proteomes" id="UP000078516">
    <property type="component" value="Unassembled WGS sequence"/>
</dbReference>
<name>A0A179ETB8_ENTTH</name>
<evidence type="ECO:0000256" key="1">
    <source>
        <dbReference type="ARBA" id="ARBA00023002"/>
    </source>
</evidence>
<reference evidence="3 4" key="1">
    <citation type="submission" date="2016-04" db="EMBL/GenBank/DDBJ databases">
        <title>Draft genome of an Enterococcus thailandicus strain isolated from bovine feces.</title>
        <authorList>
            <person name="Beukers A.G."/>
            <person name="Zaheer R."/>
            <person name="Goji N."/>
            <person name="Cook S.R."/>
            <person name="Amoako K."/>
            <person name="Chaves A.V."/>
            <person name="Ward M.P."/>
            <person name="Mcallister T.A."/>
        </authorList>
    </citation>
    <scope>NUCLEOTIDE SEQUENCE [LARGE SCALE GENOMIC DNA]</scope>
    <source>
        <strain evidence="3 4">F0711D 46</strain>
    </source>
</reference>
<comment type="caution">
    <text evidence="3">The sequence shown here is derived from an EMBL/GenBank/DDBJ whole genome shotgun (WGS) entry which is preliminary data.</text>
</comment>
<evidence type="ECO:0000313" key="3">
    <source>
        <dbReference type="EMBL" id="OAQ56458.1"/>
    </source>
</evidence>
<gene>
    <name evidence="3" type="ORF">A6E74_03340</name>
</gene>
<dbReference type="InterPro" id="IPR001509">
    <property type="entry name" value="Epimerase_deHydtase"/>
</dbReference>
<comment type="similarity">
    <text evidence="2">Belongs to the NAD(P)-dependent epimerase/dehydratase family. Dihydroflavonol-4-reductase subfamily.</text>
</comment>
<evidence type="ECO:0000313" key="4">
    <source>
        <dbReference type="Proteomes" id="UP000078516"/>
    </source>
</evidence>
<keyword evidence="4" id="KW-1185">Reference proteome</keyword>
<dbReference type="Gene3D" id="3.40.50.720">
    <property type="entry name" value="NAD(P)-binding Rossmann-like Domain"/>
    <property type="match status" value="1"/>
</dbReference>
<dbReference type="RefSeq" id="WP_067482146.1">
    <property type="nucleotide sequence ID" value="NZ_CP023074.1"/>
</dbReference>
<dbReference type="PANTHER" id="PTHR10366:SF564">
    <property type="entry name" value="STEROL-4-ALPHA-CARBOXYLATE 3-DEHYDROGENASE, DECARBOXYLATING"/>
    <property type="match status" value="1"/>
</dbReference>
<dbReference type="InterPro" id="IPR036291">
    <property type="entry name" value="NAD(P)-bd_dom_sf"/>
</dbReference>
<dbReference type="AlphaFoldDB" id="A0A179ETB8"/>